<feature type="domain" description="PKD" evidence="3">
    <location>
        <begin position="3243"/>
        <end position="3286"/>
    </location>
</feature>
<dbReference type="CDD" id="cd00146">
    <property type="entry name" value="PKD"/>
    <property type="match status" value="4"/>
</dbReference>
<feature type="domain" description="PKD" evidence="3">
    <location>
        <begin position="4044"/>
        <end position="4106"/>
    </location>
</feature>
<name>A0ABN6LDD2_9BACT</name>
<feature type="region of interest" description="Disordered" evidence="1">
    <location>
        <begin position="4107"/>
        <end position="4130"/>
    </location>
</feature>
<dbReference type="SMART" id="SM00089">
    <property type="entry name" value="PKD"/>
    <property type="match status" value="5"/>
</dbReference>
<dbReference type="PROSITE" id="PS50093">
    <property type="entry name" value="PKD"/>
    <property type="match status" value="5"/>
</dbReference>
<feature type="chain" id="PRO_5046928954" description="PKD domain-containing protein" evidence="2">
    <location>
        <begin position="27"/>
        <end position="4212"/>
    </location>
</feature>
<feature type="signal peptide" evidence="2">
    <location>
        <begin position="1"/>
        <end position="26"/>
    </location>
</feature>
<organism evidence="4 5">
    <name type="scientific">Persicobacter psychrovividus</name>
    <dbReference type="NCBI Taxonomy" id="387638"/>
    <lineage>
        <taxon>Bacteria</taxon>
        <taxon>Pseudomonadati</taxon>
        <taxon>Bacteroidota</taxon>
        <taxon>Cytophagia</taxon>
        <taxon>Cytophagales</taxon>
        <taxon>Persicobacteraceae</taxon>
        <taxon>Persicobacter</taxon>
    </lineage>
</organism>
<dbReference type="Pfam" id="PF13585">
    <property type="entry name" value="CHU_C"/>
    <property type="match status" value="1"/>
</dbReference>
<evidence type="ECO:0000259" key="3">
    <source>
        <dbReference type="PROSITE" id="PS50093"/>
    </source>
</evidence>
<evidence type="ECO:0000256" key="2">
    <source>
        <dbReference type="SAM" id="SignalP"/>
    </source>
</evidence>
<dbReference type="RefSeq" id="WP_338396769.1">
    <property type="nucleotide sequence ID" value="NZ_AP025292.1"/>
</dbReference>
<dbReference type="InterPro" id="IPR013783">
    <property type="entry name" value="Ig-like_fold"/>
</dbReference>
<accession>A0ABN6LDD2</accession>
<dbReference type="InterPro" id="IPR000601">
    <property type="entry name" value="PKD_dom"/>
</dbReference>
<keyword evidence="2" id="KW-0732">Signal</keyword>
<dbReference type="PANTHER" id="PTHR36842">
    <property type="entry name" value="PROTEIN TOLB HOMOLOG"/>
    <property type="match status" value="1"/>
</dbReference>
<dbReference type="Pfam" id="PF18911">
    <property type="entry name" value="PKD_4"/>
    <property type="match status" value="2"/>
</dbReference>
<dbReference type="Pfam" id="PF19406">
    <property type="entry name" value="PKD_5"/>
    <property type="match status" value="3"/>
</dbReference>
<reference evidence="4 5" key="1">
    <citation type="submission" date="2021-12" db="EMBL/GenBank/DDBJ databases">
        <title>Genome sequencing of bacteria with rrn-lacking chromosome and rrn-plasmid.</title>
        <authorList>
            <person name="Anda M."/>
            <person name="Iwasaki W."/>
        </authorList>
    </citation>
    <scope>NUCLEOTIDE SEQUENCE [LARGE SCALE GENOMIC DNA]</scope>
    <source>
        <strain evidence="4 5">NBRC 101262</strain>
    </source>
</reference>
<dbReference type="SUPFAM" id="SSF49299">
    <property type="entry name" value="PKD domain"/>
    <property type="match status" value="5"/>
</dbReference>
<feature type="domain" description="PKD" evidence="3">
    <location>
        <begin position="3436"/>
        <end position="3494"/>
    </location>
</feature>
<dbReference type="InterPro" id="IPR045828">
    <property type="entry name" value="PKD_Bacteroidetes"/>
</dbReference>
<sequence length="4212" mass="461054">MGKTLPVFLSLLFALVFLSTYNPVYAQDCNTIGSPAGAPSIFNNFENPIDNCSGSAEVNWTFGWRLSAAEAANCKIEINWDDGTIERIDLTNISFNTAYYGIVDRKHTYDYDNGSAAPSGNNIDAAQQSCTYLPKVTLVVNGTVCLISAEGNRVTVWDTEDNALLNSIAEEDARNGGSGLFNSPAGGDYDMCAGNTNAHFLADLTVWNCTTNPQEDLNPNTHGRWVQYVYGETNGVTGGNVTVGGVPMTGVYYGPVTWIANSTDPGGETLPIRFPANAGANECFSVRLRSWNVCNPYGAAGSEVPVGSFNENDFAWQEDPVDLWTRTICTVEAPNPPLAADLKICVGGDPTLRANGQAGAVIRWYEEDPTLSAVALTPVRTGANFDPANPDRTLSDPFNPNPGSVKTYTYWVTQAYDAGAGEDCESLPREVILTIYPEVKNNTINDDQELCYTNQTGNRIDPALITGSTPTGGDGSYVYQWQQRYNGGAWSDIGGANDVNYDPPVLDNTTDNAVTYSFRRIVSSGDCDNGGTPGNECVNNLCESISAEVDIIVHPRMRSNNIRFDHNDQSVIELCANTSPGDLKGAEIKGGRGNITYTWTRSKDGAAPVVVSNNRNYNNSPDLTPGVYEFVRIAKDECDAVLTSNTITAHVRPVVPTPAAYIEIQSTNVGQTAKICFEEPFTFVVSGAKRSFTVNGEERLIEYRPYDLASGNYGKTWTVPASEGANISFVYGAEDRDRKFSIRARFVEDDDFASKCEEESAELNIIVNPEVLIDAGADQLLCNGETITLDGTASGGTENLEYRWTGPKGFAQTGNPVNVPNGQYPDLNIDNVYQLTITDKGFNHSMGGASCQMVEDITVKVYENPSASVDVAAQTICPGFPVEMVSTINKGDNGNLTFEWSWDREGDFPISDYLFTTNGGNGQGATTMETPFFIPDGNLNGSFIFTLTVTETHADGHFCTVATVSEEIIIDPDAPKGTILTFADQSGVSIPAGLLNGDGTAFDNSCATDEFYYVGTEAYWKNDIPGSNYDEVHFSVINKVTSAVLVAEHQLAGNTFNNNNSQSSSYKFDQEGEFVVRMRLRNSNNSGECSEAIVNKTIHVLPLPDIEVLSFSPICQGITIDFEENTAWGNLSPIHYSWEIKNKANNTVVAVVPGNNAGADNEASYQYNNFGVFEVRVIVEATSPNGISCHYSKVVGEQVVDESPIVSSDLVTGDFIDACGAFELDLKQMATDINLTYTGQKEILWSLKSANGKYKLDDDGNESPVVSSKHFENFYVPSVNDEDKDIILEFHAKNLDNQPACQVATIEIPVHVYPTPAVNPIVDERFCYDAQVLLNAERTDVNANTDDFDWVLLSDDTNKFGTIAGNQYTPNTAFTDSVHAHLRVFPTNVVAVCDVDVQANFGETVEVQHNAKIEIAGLVSDVNICSNVNEQFRAEVSGGNNSYTYDWFLNNITESNPSEIYNFQKEVIFADARETYDLKFFVKDNFISTVGDECYAEFNIDITALALPQIKADDNLDVCYGDDIIVGSEVNLPADGRALAEVRWSEFTGGNFVQKATGLVIDKNHADYAAIYPDTPPYPTSREKTLFAQVEDEYGCVSPLRSDIATITQKVKVNAVPEMPLLSGEESFCMDSGLKPNFVYAFNNGVYSPDYSYEYSISPDDPAKVIYSEITIAKAFFVEYQDAGVFDLELQIKQNYSSGLVCASPVAQKQIVVNPEPIEHNIISDKDKFCQWEQIPFKISPYITDDYVYEWVASFDYIIENGATGDEKLLTFSNTGLIDILVNVKTIQKDGSGNILVDGSGNPITGCTVLVKRQVEVTPSPVFETTLAESKICSDTQIDLLVSSSEGYDYSYAFSATNVTGGSSGTHDNETNFLITDELSHTEVTVEEGFYDIIATEITGDAYKCQTEKQVRVEVVPSISTPTIAIAPVDICDGARDVTIEADITEGSAYYWQFSMDDGATFESILDFDDGNGNSWATYFANIDKPTLEIRNAVYEVLNDVQFRLEIQGCKGIETSNIVTLNIKPRTEIIKDPQNQEICEDVSVQLFIEIEPYDPSNPPRIQWQRYDSSQRAWVDLPEGSDFSGTNTLTLTIETPFVVYENNNANFRAMIQGECDDDWKRSENAVLTINKKPSLRVPLVSQTVCNAYGEKAEFFADALNTFLPTYQWEVSTDGGLTWTDIDVTNPDYEGADEEVLLVKNVSNKDGFRYSVVIGSASNTCNSTARPEPGEEATLTVLPLPEAFEQTYEVCSDDAGGEISTINLTAYDEDVKGTNDAAIIVKWFLDDTYQTEVSNKFAHPVRDQDQVYPLVVNGQACENGTKVTFDLITRPGIAADMITQYQVCAGTQLLISPTAETGQGAEVFQWELVRNANIDGLPVADSGTGDFDFVLANSTTFDQGLEIIFTAANSIDGSASCVSKPVAVTATVYPTPVVELENNRADICDEGTTAVLVKTPITPANNSYFTFTKDGVPQVDENGDVIELTNYSSIAQVLENTTQAPINFEFEVTPWRVGCSTPGLSASTTVKVNPTPIAQLTVDKTEICSGDDVVVNMTSDTELLPDFKMVYTYTSESENGFGTILGSGVQNSFAVADQYSFSGELGNKTSEPQKMVYTVTPSVQGCDNNKVLSVSKEVIVRPVPVISLKNEVEILCNNGTTDIMVSSPNVTNAYLPTSKVSLKGTAVASSADVTGFTSNIDIEFIGGEVHINDVLVNASNEVQTVTYNLAPYFDDCSGEAKATVVEVYPTMQVAVDNQQPIICSESRTAFELSSTTNVAGLKISYRAECPDPNVLGYSNFERFGQPGDIVAEQLTNLTSSPQTVTYFFKTMTENGSCQGETIEKKVVVWPSLIFDVTAVTDRICNEEEGTFKMNTAVTALAGYQVKFDYQKVDNSNVSGASSGTQAVDGAGELIVTDQLVNSSTTVQEQVYRIALLITKDGAELCRSEEKEVAIFVRPTLYVTALDDMEVCPDNLVIVPPFSGAETYTWTNTDTSIGLGENGQRNIPAFTSINETALDVIAQITVIGSNQGCYTAPMSFNIKVKPTPEKPEISGQLVYCQEEPLAALEATGTDIKWYSSSYLGASSLIGAGNTFTPDAEDVDTQYAGTYTIYATQTVNGCESEAVEVTFTVNPKPLLAFNLLPTSDCTPLQVKLVNASQGHDPAKDHWVYQIAGDPSTQAPLVWDEEGQFVFQNKSGALISYEVIYTATTDLNCSREEVATIEVNPELEFEFNIIGPDNHPEPSCSGTEYTFRRQNLGNTDKIDGLVYTWSFGDGSSVVTDDLEVKHIYENPSYANIRNYRVSLTVSAPFCQSVQEQEIKIYPQILSNIELLDNVGCAPLNVKFLNNSRGYAPELGVYQKRIQGTDDWIDFEVADDQAIFDNITQAVEIWEVRYFAKNEFGCPDISQSKLITVTPRPVSQFVNDALLCEGAPANFDASTSIGDIESYRWDMGDNTLNQYGETLEYTYKEAGYYTITLETTNSFGCTDLSTSEIQLQISPTVSIAAGGPKAFCEGLDVNLTSEVAEAVTYQWLKDEEEIAGETADQITVNTSGIYSLKVTQVAGVGCSRISDSLKIRVYPLPEVELVRNKEGKILCPGEEVLFTADADLNIQTFLFHVSGEEFTANQDRNSFVYSRINDQDEVYAEAITFTGGCVGVSPVLIQQVDMLNPNFEVVGEAVSCSPFVSRFKIEAFNPALVYTWDFGDGTIEVLDTEEVTHTYTNSSPFLQSRHAIKLTVSNPVTECSASSSQDIRVNPTPVVDFNLTSTEGCAPFRASAENESKLVNKTEGDTYTWTVKNVLTDEVVFTSNLENPFLELQNNTTEDIMFEVLLVANDAFGCTDRSSQLITVYPQVVSSFYVDAKDNTQLWPDNEFNIVNTTYNGEVPEHWTYRWVVAGQEAHVGPQIGAVKFDKPGVYNITLMVATEHCNAEVTQLVNLQSTNPIVDFIADPKVGCAPVDVNFTNTSRNVDEFTKYRWEFGDGNFSEDESPKHQYENPGTYYVSLQATNSITDGAYFKRDTIVVYPSPTVNFRVDRERVFLPDADIQIVNFTTGSNNIYDIDWGDGTSGEDVPSDVKHSYSKAGDFFITLSATNEFGCVGSATIKQPVEIREGGKVETPNAFQPSQDGPNSGNISETSSKDRNYSVFAPYAPNVVEEGYKLEVYTRWGQLIFQTEKKGIGWNGYYFNSGDALPAGVYIFKLSARTVDGNRVSKVGDVTLLK</sequence>
<feature type="domain" description="PKD" evidence="3">
    <location>
        <begin position="3687"/>
        <end position="3719"/>
    </location>
</feature>
<protein>
    <recommendedName>
        <fullName evidence="3">PKD domain-containing protein</fullName>
    </recommendedName>
</protein>
<dbReference type="Proteomes" id="UP001354989">
    <property type="component" value="Chromosome"/>
</dbReference>
<dbReference type="Pfam" id="PF00801">
    <property type="entry name" value="PKD"/>
    <property type="match status" value="1"/>
</dbReference>
<feature type="domain" description="PKD" evidence="3">
    <location>
        <begin position="3935"/>
        <end position="4021"/>
    </location>
</feature>
<feature type="compositionally biased region" description="Polar residues" evidence="1">
    <location>
        <begin position="4111"/>
        <end position="4128"/>
    </location>
</feature>
<evidence type="ECO:0000313" key="4">
    <source>
        <dbReference type="EMBL" id="BDC99398.1"/>
    </source>
</evidence>
<dbReference type="EMBL" id="AP025292">
    <property type="protein sequence ID" value="BDC99398.1"/>
    <property type="molecule type" value="Genomic_DNA"/>
</dbReference>
<keyword evidence="5" id="KW-1185">Reference proteome</keyword>
<evidence type="ECO:0000313" key="5">
    <source>
        <dbReference type="Proteomes" id="UP001354989"/>
    </source>
</evidence>
<dbReference type="InterPro" id="IPR035986">
    <property type="entry name" value="PKD_dom_sf"/>
</dbReference>
<evidence type="ECO:0000256" key="1">
    <source>
        <dbReference type="SAM" id="MobiDB-lite"/>
    </source>
</evidence>
<dbReference type="InterPro" id="IPR022409">
    <property type="entry name" value="PKD/Chitinase_dom"/>
</dbReference>
<dbReference type="PANTHER" id="PTHR36842:SF1">
    <property type="entry name" value="PROTEIN TOLB"/>
    <property type="match status" value="1"/>
</dbReference>
<dbReference type="Gene3D" id="2.60.40.10">
    <property type="entry name" value="Immunoglobulins"/>
    <property type="match status" value="8"/>
</dbReference>
<gene>
    <name evidence="4" type="ORF">PEPS_16790</name>
</gene>
<proteinExistence type="predicted"/>